<protein>
    <submittedName>
        <fullName evidence="11">Elongation of fatty acids protein 2</fullName>
    </submittedName>
</protein>
<feature type="coiled-coil region" evidence="7">
    <location>
        <begin position="340"/>
        <end position="374"/>
    </location>
</feature>
<evidence type="ECO:0000256" key="4">
    <source>
        <dbReference type="ARBA" id="ARBA00022759"/>
    </source>
</evidence>
<feature type="domain" description="XPG-I" evidence="9">
    <location>
        <begin position="559"/>
        <end position="630"/>
    </location>
</feature>
<keyword evidence="12" id="KW-1185">Reference proteome</keyword>
<evidence type="ECO:0000256" key="5">
    <source>
        <dbReference type="ARBA" id="ARBA00022801"/>
    </source>
</evidence>
<dbReference type="InterPro" id="IPR029060">
    <property type="entry name" value="PIN-like_dom_sf"/>
</dbReference>
<evidence type="ECO:0000256" key="1">
    <source>
        <dbReference type="ARBA" id="ARBA00001946"/>
    </source>
</evidence>
<feature type="region of interest" description="Disordered" evidence="8">
    <location>
        <begin position="418"/>
        <end position="487"/>
    </location>
</feature>
<proteinExistence type="predicted"/>
<dbReference type="GO" id="GO:0046872">
    <property type="term" value="F:metal ion binding"/>
    <property type="evidence" value="ECO:0007669"/>
    <property type="project" value="UniProtKB-UniRule"/>
</dbReference>
<organism evidence="11 12">
    <name type="scientific">Entomortierella chlamydospora</name>
    <dbReference type="NCBI Taxonomy" id="101097"/>
    <lineage>
        <taxon>Eukaryota</taxon>
        <taxon>Fungi</taxon>
        <taxon>Fungi incertae sedis</taxon>
        <taxon>Mucoromycota</taxon>
        <taxon>Mortierellomycotina</taxon>
        <taxon>Mortierellomycetes</taxon>
        <taxon>Mortierellales</taxon>
        <taxon>Mortierellaceae</taxon>
        <taxon>Entomortierella</taxon>
    </lineage>
</organism>
<dbReference type="GO" id="GO:0006310">
    <property type="term" value="P:DNA recombination"/>
    <property type="evidence" value="ECO:0007669"/>
    <property type="project" value="TreeGrafter"/>
</dbReference>
<dbReference type="Gene3D" id="1.10.150.20">
    <property type="entry name" value="5' to 3' exonuclease, C-terminal subdomain"/>
    <property type="match status" value="1"/>
</dbReference>
<dbReference type="GO" id="GO:0035312">
    <property type="term" value="F:5'-3' DNA exonuclease activity"/>
    <property type="evidence" value="ECO:0007669"/>
    <property type="project" value="UniProtKB-UniRule"/>
</dbReference>
<dbReference type="GO" id="GO:0005634">
    <property type="term" value="C:nucleus"/>
    <property type="evidence" value="ECO:0007669"/>
    <property type="project" value="UniProtKB-SubCell"/>
</dbReference>
<dbReference type="Pfam" id="PF00867">
    <property type="entry name" value="XPG_I"/>
    <property type="match status" value="1"/>
</dbReference>
<dbReference type="GO" id="GO:0017108">
    <property type="term" value="F:5'-flap endonuclease activity"/>
    <property type="evidence" value="ECO:0007669"/>
    <property type="project" value="TreeGrafter"/>
</dbReference>
<evidence type="ECO:0000313" key="11">
    <source>
        <dbReference type="EMBL" id="KAG0021800.1"/>
    </source>
</evidence>
<dbReference type="SUPFAM" id="SSF47807">
    <property type="entry name" value="5' to 3' exonuclease, C-terminal subdomain"/>
    <property type="match status" value="1"/>
</dbReference>
<dbReference type="Pfam" id="PF00752">
    <property type="entry name" value="XPG_N"/>
    <property type="match status" value="1"/>
</dbReference>
<evidence type="ECO:0000259" key="10">
    <source>
        <dbReference type="SMART" id="SM00485"/>
    </source>
</evidence>
<dbReference type="GO" id="GO:0003677">
    <property type="term" value="F:DNA binding"/>
    <property type="evidence" value="ECO:0007669"/>
    <property type="project" value="UniProtKB-UniRule"/>
</dbReference>
<feature type="compositionally biased region" description="Polar residues" evidence="8">
    <location>
        <begin position="424"/>
        <end position="436"/>
    </location>
</feature>
<dbReference type="InterPro" id="IPR006084">
    <property type="entry name" value="XPG/Rad2"/>
</dbReference>
<dbReference type="SUPFAM" id="SSF88723">
    <property type="entry name" value="PIN domain-like"/>
    <property type="match status" value="1"/>
</dbReference>
<sequence length="786" mass="87838">MGVKGLTALLQRLAPESVRTQHISHYKDKTLAVDVSCFLNRFNPHPARVQRGVYRLCTYLRLNGIKPIFVFDGPVRIIEKQREAERRAAVKEKIEKSFQLEKTRKSRLKELKGSSKLLQSFPPERAASILEGIQLQSGNPVLTTTQVTSAKSTGDSETSTSLNLSEKSGKEVLHPIQKLFPLEDLSLDEDGLESEPLWHIPEVSEDEQRQLDVQSRDIKDLYADNGSLPLVDFGYDEDIESSKHDIYTLEHSELDIETVRDLDLIRDLSDDVDATSRDDGLPLVLRTGTSIQNVIPADELAQIYKANPLDPANDDQIRQKVHEALLRFVETIEKEYVGDAEESEKHATQRQKELNMLEQKLVEEIKEVARLNSAGLKPREECSFVPVESDAESAVSLLTPPETPAPNFETTSASHFEVTPAPLGSTSPEIQSSPDINTARDLGSEQISSPTKSRRRKKRVDKEASSRENEQGNERSESVLVDTVTEEQDAQPIEAINPTQDIHATNHDTDIVTEAKQDRDLQSMIKDVLSTHQTLFVTLERRTLSITRPLTLSCQMLLKAMGQPVVEAQDAEAESVCARLATLGIVDASVSEDTDTAVFGNGILLRQVDNSKNKDIIEIDPLVAQKSLGLSRDAFRDLCILCGTDFSGTIEGIGPFKAAKLIQRYGSIESVMANISNQPRPDFFYDQARRVFDSVPEVPQCPDAYQPKPEIQPLLQDLISKYEIDPEEVEREIRREMGFEKILSTESRDVFGGSAAFNDMGPDPFKALVIDIPEMRSEIDLDINKM</sequence>
<evidence type="ECO:0000256" key="3">
    <source>
        <dbReference type="ARBA" id="ARBA00022723"/>
    </source>
</evidence>
<evidence type="ECO:0000256" key="2">
    <source>
        <dbReference type="ARBA" id="ARBA00022722"/>
    </source>
</evidence>
<evidence type="ECO:0000256" key="8">
    <source>
        <dbReference type="SAM" id="MobiDB-lite"/>
    </source>
</evidence>
<dbReference type="OrthoDB" id="31113at2759"/>
<keyword evidence="3" id="KW-0479">Metal-binding</keyword>
<dbReference type="SMART" id="SM00485">
    <property type="entry name" value="XPGN"/>
    <property type="match status" value="1"/>
</dbReference>
<gene>
    <name evidence="11" type="primary">FEN1_2</name>
    <name evidence="11" type="ORF">BGZ80_001679</name>
</gene>
<dbReference type="InterPro" id="IPR006086">
    <property type="entry name" value="XPG-I_dom"/>
</dbReference>
<evidence type="ECO:0000313" key="12">
    <source>
        <dbReference type="Proteomes" id="UP000703661"/>
    </source>
</evidence>
<feature type="region of interest" description="Disordered" evidence="8">
    <location>
        <begin position="147"/>
        <end position="166"/>
    </location>
</feature>
<dbReference type="PANTHER" id="PTHR11081:SF9">
    <property type="entry name" value="FLAP ENDONUCLEASE 1"/>
    <property type="match status" value="1"/>
</dbReference>
<keyword evidence="4" id="KW-0255">Endonuclease</keyword>
<keyword evidence="7" id="KW-0175">Coiled coil</keyword>
<evidence type="ECO:0000259" key="9">
    <source>
        <dbReference type="SMART" id="SM00484"/>
    </source>
</evidence>
<comment type="caution">
    <text evidence="11">The sequence shown here is derived from an EMBL/GenBank/DDBJ whole genome shotgun (WGS) entry which is preliminary data.</text>
</comment>
<dbReference type="InterPro" id="IPR006085">
    <property type="entry name" value="XPG_DNA_repair_N"/>
</dbReference>
<reference evidence="11" key="1">
    <citation type="journal article" date="2020" name="Fungal Divers.">
        <title>Resolving the Mortierellaceae phylogeny through synthesis of multi-gene phylogenetics and phylogenomics.</title>
        <authorList>
            <person name="Vandepol N."/>
            <person name="Liber J."/>
            <person name="Desiro A."/>
            <person name="Na H."/>
            <person name="Kennedy M."/>
            <person name="Barry K."/>
            <person name="Grigoriev I.V."/>
            <person name="Miller A.N."/>
            <person name="O'Donnell K."/>
            <person name="Stajich J.E."/>
            <person name="Bonito G."/>
        </authorList>
    </citation>
    <scope>NUCLEOTIDE SEQUENCE</scope>
    <source>
        <strain evidence="11">NRRL 2769</strain>
    </source>
</reference>
<keyword evidence="5" id="KW-0378">Hydrolase</keyword>
<feature type="domain" description="XPG N-terminal" evidence="10">
    <location>
        <begin position="1"/>
        <end position="93"/>
    </location>
</feature>
<dbReference type="GO" id="GO:0006298">
    <property type="term" value="P:mismatch repair"/>
    <property type="evidence" value="ECO:0007669"/>
    <property type="project" value="TreeGrafter"/>
</dbReference>
<dbReference type="InterPro" id="IPR008918">
    <property type="entry name" value="HhH2"/>
</dbReference>
<dbReference type="EMBL" id="JAAAID010000139">
    <property type="protein sequence ID" value="KAG0021800.1"/>
    <property type="molecule type" value="Genomic_DNA"/>
</dbReference>
<dbReference type="PRINTS" id="PR00853">
    <property type="entry name" value="XPGRADSUPER"/>
</dbReference>
<dbReference type="Gene3D" id="3.40.50.1010">
    <property type="entry name" value="5'-nuclease"/>
    <property type="match status" value="2"/>
</dbReference>
<evidence type="ECO:0000256" key="7">
    <source>
        <dbReference type="SAM" id="Coils"/>
    </source>
</evidence>
<dbReference type="InterPro" id="IPR036279">
    <property type="entry name" value="5-3_exonuclease_C_sf"/>
</dbReference>
<dbReference type="Proteomes" id="UP000703661">
    <property type="component" value="Unassembled WGS sequence"/>
</dbReference>
<dbReference type="SMART" id="SM00484">
    <property type="entry name" value="XPGI"/>
    <property type="match status" value="1"/>
</dbReference>
<dbReference type="PANTHER" id="PTHR11081">
    <property type="entry name" value="FLAP ENDONUCLEASE FAMILY MEMBER"/>
    <property type="match status" value="1"/>
</dbReference>
<dbReference type="AlphaFoldDB" id="A0A9P6N2X3"/>
<comment type="cofactor">
    <cofactor evidence="1">
        <name>Mg(2+)</name>
        <dbReference type="ChEBI" id="CHEBI:18420"/>
    </cofactor>
</comment>
<dbReference type="SMART" id="SM00279">
    <property type="entry name" value="HhH2"/>
    <property type="match status" value="1"/>
</dbReference>
<accession>A0A9P6N2X3</accession>
<feature type="compositionally biased region" description="Basic and acidic residues" evidence="8">
    <location>
        <begin position="460"/>
        <end position="477"/>
    </location>
</feature>
<keyword evidence="2" id="KW-0540">Nuclease</keyword>
<keyword evidence="6" id="KW-0460">Magnesium</keyword>
<name>A0A9P6N2X3_9FUNG</name>
<evidence type="ECO:0000256" key="6">
    <source>
        <dbReference type="ARBA" id="ARBA00022842"/>
    </source>
</evidence>